<dbReference type="NCBIfam" id="TIGR00350">
    <property type="entry name" value="lytR_cpsA_psr"/>
    <property type="match status" value="1"/>
</dbReference>
<dbReference type="Proteomes" id="UP000176614">
    <property type="component" value="Unassembled WGS sequence"/>
</dbReference>
<comment type="caution">
    <text evidence="3">The sequence shown here is derived from an EMBL/GenBank/DDBJ whole genome shotgun (WGS) entry which is preliminary data.</text>
</comment>
<accession>A0A1F4W038</accession>
<feature type="domain" description="Cell envelope-related transcriptional attenuator" evidence="2">
    <location>
        <begin position="62"/>
        <end position="211"/>
    </location>
</feature>
<dbReference type="PANTHER" id="PTHR33392">
    <property type="entry name" value="POLYISOPRENYL-TEICHOIC ACID--PEPTIDOGLYCAN TEICHOIC ACID TRANSFERASE TAGU"/>
    <property type="match status" value="1"/>
</dbReference>
<reference evidence="3 4" key="1">
    <citation type="journal article" date="2016" name="Nat. Commun.">
        <title>Thousands of microbial genomes shed light on interconnected biogeochemical processes in an aquifer system.</title>
        <authorList>
            <person name="Anantharaman K."/>
            <person name="Brown C.T."/>
            <person name="Hug L.A."/>
            <person name="Sharon I."/>
            <person name="Castelle C.J."/>
            <person name="Probst A.J."/>
            <person name="Thomas B.C."/>
            <person name="Singh A."/>
            <person name="Wilkins M.J."/>
            <person name="Karaoz U."/>
            <person name="Brodie E.L."/>
            <person name="Williams K.H."/>
            <person name="Hubbard S.S."/>
            <person name="Banfield J.F."/>
        </authorList>
    </citation>
    <scope>NUCLEOTIDE SEQUENCE [LARGE SCALE GENOMIC DNA]</scope>
</reference>
<name>A0A1F4W038_UNCKA</name>
<dbReference type="InterPro" id="IPR004474">
    <property type="entry name" value="LytR_CpsA_psr"/>
</dbReference>
<dbReference type="InterPro" id="IPR050922">
    <property type="entry name" value="LytR/CpsA/Psr_CW_biosynth"/>
</dbReference>
<dbReference type="Gene3D" id="3.40.630.190">
    <property type="entry name" value="LCP protein"/>
    <property type="match status" value="1"/>
</dbReference>
<sequence>MVFGKFKLENLNPFGSAGPISKAIEKIELAKEGDNSKLKAKEIVNILLIGIDRRNKSQTGFNTDVMILVSIDTQTKRVLLTSVPRDVWINGNKINALYTVFGEETLVDAFEKITGQDVDGYIRCDFEDFRWIIDAMGGVPIDVERSFTDNTFPNNSDTAVVSVTFTQGKETMPGDRALIFARSRKGNNGEGSDLMRAKRQHLILKGMIEGISQSKSQFWPMDVDSFFGTVTATGKMLTTLELEDIYYLWRFYDERDQYNIESFVIGDDYIYHPGLYPASDYHAWVFIPRDPTWTVLHTDIRNKLDGTFVEEMAPAN</sequence>
<evidence type="ECO:0000313" key="3">
    <source>
        <dbReference type="EMBL" id="OGC62807.1"/>
    </source>
</evidence>
<proteinExistence type="inferred from homology"/>
<dbReference type="Pfam" id="PF03816">
    <property type="entry name" value="LytR_cpsA_psr"/>
    <property type="match status" value="1"/>
</dbReference>
<dbReference type="PANTHER" id="PTHR33392:SF6">
    <property type="entry name" value="POLYISOPRENYL-TEICHOIC ACID--PEPTIDOGLYCAN TEICHOIC ACID TRANSFERASE TAGU"/>
    <property type="match status" value="1"/>
</dbReference>
<comment type="similarity">
    <text evidence="1">Belongs to the LytR/CpsA/Psr (LCP) family.</text>
</comment>
<dbReference type="EMBL" id="MEVT01000012">
    <property type="protein sequence ID" value="OGC62807.1"/>
    <property type="molecule type" value="Genomic_DNA"/>
</dbReference>
<evidence type="ECO:0000313" key="4">
    <source>
        <dbReference type="Proteomes" id="UP000176614"/>
    </source>
</evidence>
<organism evidence="3 4">
    <name type="scientific">candidate division WWE3 bacterium RIFOXYA2_FULL_46_9</name>
    <dbReference type="NCBI Taxonomy" id="1802636"/>
    <lineage>
        <taxon>Bacteria</taxon>
        <taxon>Katanobacteria</taxon>
    </lineage>
</organism>
<protein>
    <recommendedName>
        <fullName evidence="2">Cell envelope-related transcriptional attenuator domain-containing protein</fullName>
    </recommendedName>
</protein>
<dbReference type="AlphaFoldDB" id="A0A1F4W038"/>
<evidence type="ECO:0000259" key="2">
    <source>
        <dbReference type="Pfam" id="PF03816"/>
    </source>
</evidence>
<evidence type="ECO:0000256" key="1">
    <source>
        <dbReference type="ARBA" id="ARBA00006068"/>
    </source>
</evidence>
<gene>
    <name evidence="3" type="ORF">A2264_04025</name>
</gene>